<evidence type="ECO:0000256" key="1">
    <source>
        <dbReference type="SAM" id="Coils"/>
    </source>
</evidence>
<organism evidence="2 3">
    <name type="scientific">Microbaculum marinisediminis</name>
    <dbReference type="NCBI Taxonomy" id="2931392"/>
    <lineage>
        <taxon>Bacteria</taxon>
        <taxon>Pseudomonadati</taxon>
        <taxon>Pseudomonadota</taxon>
        <taxon>Alphaproteobacteria</taxon>
        <taxon>Hyphomicrobiales</taxon>
        <taxon>Tepidamorphaceae</taxon>
        <taxon>Microbaculum</taxon>
    </lineage>
</organism>
<comment type="caution">
    <text evidence="2">The sequence shown here is derived from an EMBL/GenBank/DDBJ whole genome shotgun (WGS) entry which is preliminary data.</text>
</comment>
<evidence type="ECO:0000313" key="3">
    <source>
        <dbReference type="Proteomes" id="UP001320898"/>
    </source>
</evidence>
<reference evidence="2 3" key="1">
    <citation type="submission" date="2022-04" db="EMBL/GenBank/DDBJ databases">
        <authorList>
            <person name="Ye Y.-Q."/>
            <person name="Du Z.-J."/>
        </authorList>
    </citation>
    <scope>NUCLEOTIDE SEQUENCE [LARGE SCALE GENOMIC DNA]</scope>
    <source>
        <strain evidence="2 3">A6E488</strain>
    </source>
</reference>
<protein>
    <submittedName>
        <fullName evidence="2">Uncharacterized protein</fullName>
    </submittedName>
</protein>
<dbReference type="RefSeq" id="WP_261614465.1">
    <property type="nucleotide sequence ID" value="NZ_JALIDZ010000002.1"/>
</dbReference>
<proteinExistence type="predicted"/>
<dbReference type="AlphaFoldDB" id="A0AAW5QV71"/>
<name>A0AAW5QV71_9HYPH</name>
<sequence>MSDREERIAQLAELLAKCEAEADDLGLELIGYLLATARRELDARSATNQ</sequence>
<evidence type="ECO:0000313" key="2">
    <source>
        <dbReference type="EMBL" id="MCT8970887.1"/>
    </source>
</evidence>
<accession>A0AAW5QV71</accession>
<gene>
    <name evidence="2" type="ORF">MUB46_03345</name>
</gene>
<dbReference type="EMBL" id="JALIDZ010000002">
    <property type="protein sequence ID" value="MCT8970887.1"/>
    <property type="molecule type" value="Genomic_DNA"/>
</dbReference>
<dbReference type="Proteomes" id="UP001320898">
    <property type="component" value="Unassembled WGS sequence"/>
</dbReference>
<keyword evidence="1" id="KW-0175">Coiled coil</keyword>
<feature type="coiled-coil region" evidence="1">
    <location>
        <begin position="1"/>
        <end position="28"/>
    </location>
</feature>
<keyword evidence="3" id="KW-1185">Reference proteome</keyword>